<name>A0A081NBV5_9GAMM</name>
<proteinExistence type="inferred from homology"/>
<keyword evidence="7" id="KW-1185">Reference proteome</keyword>
<evidence type="ECO:0000313" key="7">
    <source>
        <dbReference type="Proteomes" id="UP000028006"/>
    </source>
</evidence>
<reference evidence="6 7" key="1">
    <citation type="submission" date="2014-06" db="EMBL/GenBank/DDBJ databases">
        <title>Whole Genome Sequences of Three Symbiotic Endozoicomonas Bacteria.</title>
        <authorList>
            <person name="Neave M.J."/>
            <person name="Apprill A."/>
            <person name="Voolstra C.R."/>
        </authorList>
    </citation>
    <scope>NUCLEOTIDE SEQUENCE [LARGE SCALE GENOMIC DNA]</scope>
    <source>
        <strain evidence="6 7">LMG 24815</strain>
    </source>
</reference>
<gene>
    <name evidence="6" type="ORF">GZ77_05410</name>
    <name evidence="5" type="ORF">GZ77_12110</name>
</gene>
<comment type="similarity">
    <text evidence="2">Belongs to the transposase 27 family.</text>
</comment>
<dbReference type="PANTHER" id="PTHR33293:SF1">
    <property type="entry name" value="INSERTION ELEMENT IS1 1 PROTEIN INSB-RELATED"/>
    <property type="match status" value="1"/>
</dbReference>
<dbReference type="Pfam" id="PF03400">
    <property type="entry name" value="DDE_Tnp_IS1"/>
    <property type="match status" value="1"/>
</dbReference>
<dbReference type="InterPro" id="IPR005063">
    <property type="entry name" value="Transposase_27"/>
</dbReference>
<dbReference type="EMBL" id="JOKG01000001">
    <property type="protein sequence ID" value="KEQ15928.1"/>
    <property type="molecule type" value="Genomic_DNA"/>
</dbReference>
<comment type="caution">
    <text evidence="6">The sequence shown here is derived from an EMBL/GenBank/DDBJ whole genome shotgun (WGS) entry which is preliminary data.</text>
</comment>
<dbReference type="GO" id="GO:0004803">
    <property type="term" value="F:transposase activity"/>
    <property type="evidence" value="ECO:0007669"/>
    <property type="project" value="InterPro"/>
</dbReference>
<evidence type="ECO:0000313" key="6">
    <source>
        <dbReference type="EMBL" id="KEQ15928.1"/>
    </source>
</evidence>
<protein>
    <submittedName>
        <fullName evidence="6">Transposase</fullName>
    </submittedName>
</protein>
<evidence type="ECO:0000256" key="1">
    <source>
        <dbReference type="ARBA" id="ARBA00004091"/>
    </source>
</evidence>
<keyword evidence="3" id="KW-0815">Transposition</keyword>
<evidence type="ECO:0000256" key="4">
    <source>
        <dbReference type="ARBA" id="ARBA00023172"/>
    </source>
</evidence>
<evidence type="ECO:0000256" key="2">
    <source>
        <dbReference type="ARBA" id="ARBA00008841"/>
    </source>
</evidence>
<dbReference type="EMBL" id="JOKG01000002">
    <property type="protein sequence ID" value="KEQ14975.1"/>
    <property type="molecule type" value="Genomic_DNA"/>
</dbReference>
<dbReference type="PANTHER" id="PTHR33293">
    <property type="entry name" value="INSERTION ELEMENT IS1 1 PROTEIN INSB-RELATED"/>
    <property type="match status" value="1"/>
</dbReference>
<dbReference type="eggNOG" id="COG1662">
    <property type="taxonomic scope" value="Bacteria"/>
</dbReference>
<keyword evidence="4" id="KW-0233">DNA recombination</keyword>
<dbReference type="RefSeq" id="WP_034872841.1">
    <property type="nucleotide sequence ID" value="NZ_JOKG01000001.1"/>
</dbReference>
<dbReference type="InterPro" id="IPR051354">
    <property type="entry name" value="Transposase_27_IS1"/>
</dbReference>
<evidence type="ECO:0000313" key="5">
    <source>
        <dbReference type="EMBL" id="KEQ14975.1"/>
    </source>
</evidence>
<evidence type="ECO:0000256" key="3">
    <source>
        <dbReference type="ARBA" id="ARBA00022578"/>
    </source>
</evidence>
<organism evidence="6 7">
    <name type="scientific">Endozoicomonas montiporae</name>
    <dbReference type="NCBI Taxonomy" id="1027273"/>
    <lineage>
        <taxon>Bacteria</taxon>
        <taxon>Pseudomonadati</taxon>
        <taxon>Pseudomonadota</taxon>
        <taxon>Gammaproteobacteria</taxon>
        <taxon>Oceanospirillales</taxon>
        <taxon>Endozoicomonadaceae</taxon>
        <taxon>Endozoicomonas</taxon>
    </lineage>
</organism>
<dbReference type="GO" id="GO:0006313">
    <property type="term" value="P:DNA transposition"/>
    <property type="evidence" value="ECO:0007669"/>
    <property type="project" value="InterPro"/>
</dbReference>
<sequence>MLAYVFGKRKDEVFKELKTLLKPFGINKFYTDDWGAYERHLDENMHIIGKANTQKIERKNLNFRTWIKRLARKTICFSKLEKMHDIVIGLLINKVEFGVNIHAI</sequence>
<accession>A0A081NBV5</accession>
<comment type="function">
    <text evidence="1">Absolutely required for transposition of IS1.</text>
</comment>
<dbReference type="AlphaFoldDB" id="A0A081NBV5"/>
<dbReference type="Proteomes" id="UP000028006">
    <property type="component" value="Unassembled WGS sequence"/>
</dbReference>
<dbReference type="GO" id="GO:0003677">
    <property type="term" value="F:DNA binding"/>
    <property type="evidence" value="ECO:0007669"/>
    <property type="project" value="InterPro"/>
</dbReference>